<feature type="compositionally biased region" description="Low complexity" evidence="1">
    <location>
        <begin position="81"/>
        <end position="93"/>
    </location>
</feature>
<feature type="compositionally biased region" description="Low complexity" evidence="1">
    <location>
        <begin position="48"/>
        <end position="65"/>
    </location>
</feature>
<proteinExistence type="predicted"/>
<keyword evidence="4" id="KW-1185">Reference proteome</keyword>
<gene>
    <name evidence="3" type="ORF">F0U60_36745</name>
</gene>
<organism evidence="3 4">
    <name type="scientific">Archangium minus</name>
    <dbReference type="NCBI Taxonomy" id="83450"/>
    <lineage>
        <taxon>Bacteria</taxon>
        <taxon>Pseudomonadati</taxon>
        <taxon>Myxococcota</taxon>
        <taxon>Myxococcia</taxon>
        <taxon>Myxococcales</taxon>
        <taxon>Cystobacterineae</taxon>
        <taxon>Archangiaceae</taxon>
        <taxon>Archangium</taxon>
    </lineage>
</organism>
<dbReference type="Proteomes" id="UP001611383">
    <property type="component" value="Chromosome"/>
</dbReference>
<dbReference type="EMBL" id="CP043494">
    <property type="protein sequence ID" value="WNG49051.1"/>
    <property type="molecule type" value="Genomic_DNA"/>
</dbReference>
<feature type="compositionally biased region" description="Basic and acidic residues" evidence="1">
    <location>
        <begin position="32"/>
        <end position="43"/>
    </location>
</feature>
<sequence>MDRKGSRKKASSQADDTSVTEAAPPAAPRTEVAARPEPARRVEPPVAPRVEPTRAAPPATPAPRVEPFRRAVPTPPPARPGFPSRSPAAPAAPRSFFSPVIEQGTPEEVEHRHFPRARLATNFELWIDDEGGARRFTATLRSANVSVGGAFLESTFFLPMDTEFRVRFSLEEGAAPVEARARIVREQRPRREDEPTGFGIRFEEFYAQTEVSLARLFLDMRLRTFAEEYLRSNRARGLPNELERVVDALAAWELLKANNPTDTWRGE</sequence>
<dbReference type="InterPro" id="IPR009875">
    <property type="entry name" value="PilZ_domain"/>
</dbReference>
<reference evidence="3 4" key="1">
    <citation type="submission" date="2019-08" db="EMBL/GenBank/DDBJ databases">
        <title>Archangium and Cystobacter genomes.</title>
        <authorList>
            <person name="Chen I.-C.K."/>
            <person name="Wielgoss S."/>
        </authorList>
    </citation>
    <scope>NUCLEOTIDE SEQUENCE [LARGE SCALE GENOMIC DNA]</scope>
    <source>
        <strain evidence="3 4">Cbm 6</strain>
    </source>
</reference>
<feature type="domain" description="PilZ" evidence="2">
    <location>
        <begin position="111"/>
        <end position="216"/>
    </location>
</feature>
<accession>A0ABY9X0X2</accession>
<dbReference type="SUPFAM" id="SSF141371">
    <property type="entry name" value="PilZ domain-like"/>
    <property type="match status" value="1"/>
</dbReference>
<evidence type="ECO:0000313" key="3">
    <source>
        <dbReference type="EMBL" id="WNG49051.1"/>
    </source>
</evidence>
<feature type="compositionally biased region" description="Low complexity" evidence="1">
    <location>
        <begin position="19"/>
        <end position="31"/>
    </location>
</feature>
<evidence type="ECO:0000313" key="4">
    <source>
        <dbReference type="Proteomes" id="UP001611383"/>
    </source>
</evidence>
<feature type="region of interest" description="Disordered" evidence="1">
    <location>
        <begin position="1"/>
        <end position="93"/>
    </location>
</feature>
<evidence type="ECO:0000259" key="2">
    <source>
        <dbReference type="Pfam" id="PF07238"/>
    </source>
</evidence>
<dbReference type="Gene3D" id="2.40.10.220">
    <property type="entry name" value="predicted glycosyltransferase like domains"/>
    <property type="match status" value="1"/>
</dbReference>
<name>A0ABY9X0X2_9BACT</name>
<dbReference type="RefSeq" id="WP_395806722.1">
    <property type="nucleotide sequence ID" value="NZ_CP043494.1"/>
</dbReference>
<evidence type="ECO:0000256" key="1">
    <source>
        <dbReference type="SAM" id="MobiDB-lite"/>
    </source>
</evidence>
<feature type="compositionally biased region" description="Basic residues" evidence="1">
    <location>
        <begin position="1"/>
        <end position="10"/>
    </location>
</feature>
<dbReference type="Pfam" id="PF07238">
    <property type="entry name" value="PilZ"/>
    <property type="match status" value="1"/>
</dbReference>
<protein>
    <submittedName>
        <fullName evidence="3">PilZ domain-containing protein</fullName>
    </submittedName>
</protein>